<dbReference type="Gene3D" id="1.10.245.10">
    <property type="entry name" value="SWIB/MDM2 domain"/>
    <property type="match status" value="1"/>
</dbReference>
<dbReference type="InterPro" id="IPR003121">
    <property type="entry name" value="SWIB_MDM2_domain"/>
</dbReference>
<proteinExistence type="predicted"/>
<dbReference type="InterPro" id="IPR036885">
    <property type="entry name" value="SWIB_MDM2_dom_sf"/>
</dbReference>
<dbReference type="EMBL" id="CP097505">
    <property type="protein sequence ID" value="URD93898.1"/>
    <property type="molecule type" value="Genomic_DNA"/>
</dbReference>
<dbReference type="AlphaFoldDB" id="A0A9E7JUI5"/>
<dbReference type="PANTHER" id="PTHR13844">
    <property type="entry name" value="SWI/SNF-RELATED MATRIX-ASSOCIATED ACTIN-DEPENDENT REGULATOR OF CHROMATIN SUBFAMILY D"/>
    <property type="match status" value="1"/>
</dbReference>
<dbReference type="OrthoDB" id="10251073at2759"/>
<organism evidence="2 3">
    <name type="scientific">Musa troglodytarum</name>
    <name type="common">fe'i banana</name>
    <dbReference type="NCBI Taxonomy" id="320322"/>
    <lineage>
        <taxon>Eukaryota</taxon>
        <taxon>Viridiplantae</taxon>
        <taxon>Streptophyta</taxon>
        <taxon>Embryophyta</taxon>
        <taxon>Tracheophyta</taxon>
        <taxon>Spermatophyta</taxon>
        <taxon>Magnoliopsida</taxon>
        <taxon>Liliopsida</taxon>
        <taxon>Zingiberales</taxon>
        <taxon>Musaceae</taxon>
        <taxon>Musa</taxon>
    </lineage>
</organism>
<keyword evidence="3" id="KW-1185">Reference proteome</keyword>
<dbReference type="Proteomes" id="UP001055439">
    <property type="component" value="Chromosome 3"/>
</dbReference>
<protein>
    <submittedName>
        <fullName evidence="2">SWIB/MDM2 domain</fullName>
    </submittedName>
</protein>
<gene>
    <name evidence="2" type="ORF">MUK42_00094</name>
</gene>
<sequence>MSSSASLRSISFPRSLGSDAAGSCLGLVARSIQLEVERGRYVVEAFRDLEAMVVGQQARKAMLGECPKKVARLIDLVNLPSNLREFAGGQSQMGHLSFFIRVWSHIKTHNLQVSSTTSFPSPLDNVSFTALFNLQECSATLGKCSFFLNYMAFSCSSLEHSISDPNNKNLVNCDDKLKSILLGKTQVELSKLPMLINLHFPKPPK</sequence>
<accession>A0A9E7JUI5</accession>
<evidence type="ECO:0000313" key="2">
    <source>
        <dbReference type="EMBL" id="URD93898.1"/>
    </source>
</evidence>
<dbReference type="Pfam" id="PF02201">
    <property type="entry name" value="SWIB"/>
    <property type="match status" value="1"/>
</dbReference>
<feature type="domain" description="DM2" evidence="1">
    <location>
        <begin position="159"/>
        <end position="200"/>
    </location>
</feature>
<evidence type="ECO:0000259" key="1">
    <source>
        <dbReference type="Pfam" id="PF02201"/>
    </source>
</evidence>
<name>A0A9E7JUI5_9LILI</name>
<evidence type="ECO:0000313" key="3">
    <source>
        <dbReference type="Proteomes" id="UP001055439"/>
    </source>
</evidence>
<dbReference type="SUPFAM" id="SSF47592">
    <property type="entry name" value="SWIB/MDM2 domain"/>
    <property type="match status" value="1"/>
</dbReference>
<reference evidence="2" key="1">
    <citation type="submission" date="2022-05" db="EMBL/GenBank/DDBJ databases">
        <title>The Musa troglodytarum L. genome provides insights into the mechanism of non-climacteric behaviour and enrichment of carotenoids.</title>
        <authorList>
            <person name="Wang J."/>
        </authorList>
    </citation>
    <scope>NUCLEOTIDE SEQUENCE</scope>
    <source>
        <tissue evidence="2">Leaf</tissue>
    </source>
</reference>